<keyword evidence="2 8" id="KW-0645">Protease</keyword>
<gene>
    <name evidence="9" type="ORF">SAMN04488009_1021</name>
</gene>
<protein>
    <recommendedName>
        <fullName evidence="8">Abasic site processing protein</fullName>
        <ecNumber evidence="8">3.4.-.-</ecNumber>
    </recommendedName>
</protein>
<keyword evidence="3" id="KW-0227">DNA damage</keyword>
<dbReference type="PANTHER" id="PTHR13604:SF0">
    <property type="entry name" value="ABASIC SITE PROCESSING PROTEIN HMCES"/>
    <property type="match status" value="1"/>
</dbReference>
<dbReference type="PANTHER" id="PTHR13604">
    <property type="entry name" value="DC12-RELATED"/>
    <property type="match status" value="1"/>
</dbReference>
<evidence type="ECO:0000256" key="1">
    <source>
        <dbReference type="ARBA" id="ARBA00008136"/>
    </source>
</evidence>
<dbReference type="EC" id="3.4.-.-" evidence="8"/>
<keyword evidence="7" id="KW-0456">Lyase</keyword>
<evidence type="ECO:0000256" key="4">
    <source>
        <dbReference type="ARBA" id="ARBA00022801"/>
    </source>
</evidence>
<keyword evidence="6" id="KW-0238">DNA-binding</keyword>
<keyword evidence="4 8" id="KW-0378">Hydrolase</keyword>
<name>A0ABY1SEQ3_9FLAO</name>
<dbReference type="Pfam" id="PF02586">
    <property type="entry name" value="SRAP"/>
    <property type="match status" value="1"/>
</dbReference>
<proteinExistence type="inferred from homology"/>
<dbReference type="InterPro" id="IPR003738">
    <property type="entry name" value="SRAP"/>
</dbReference>
<comment type="similarity">
    <text evidence="1 8">Belongs to the SOS response-associated peptidase family.</text>
</comment>
<dbReference type="EMBL" id="FZNV01000001">
    <property type="protein sequence ID" value="SNR30023.1"/>
    <property type="molecule type" value="Genomic_DNA"/>
</dbReference>
<evidence type="ECO:0000313" key="10">
    <source>
        <dbReference type="Proteomes" id="UP000198337"/>
    </source>
</evidence>
<reference evidence="9 10" key="1">
    <citation type="submission" date="2017-06" db="EMBL/GenBank/DDBJ databases">
        <authorList>
            <person name="Varghese N."/>
            <person name="Submissions S."/>
        </authorList>
    </citation>
    <scope>NUCLEOTIDE SEQUENCE [LARGE SCALE GENOMIC DNA]</scope>
    <source>
        <strain evidence="9 10">DSM 19840</strain>
    </source>
</reference>
<keyword evidence="10" id="KW-1185">Reference proteome</keyword>
<comment type="caution">
    <text evidence="9">The sequence shown here is derived from an EMBL/GenBank/DDBJ whole genome shotgun (WGS) entry which is preliminary data.</text>
</comment>
<evidence type="ECO:0000313" key="9">
    <source>
        <dbReference type="EMBL" id="SNR30023.1"/>
    </source>
</evidence>
<sequence length="257" mass="29391">MCYDIKTSLEAQLKRAMRNSDLKAIEEIVEKLAPLTDLPVYHASGFSHPEVLIYTNEDPFYPIIATWGLIPHWVSSEEQKQKLWNSTLNARVETIFEKPAFRDAAVEKRGILYIDGFYEHHHFGKQTYPYFIQQKNGEPLALATLWSVWKNPTTGGTITSFSIVTTSGNELLAKIHNNPKLEEPRMPLLLTEEAETLWLSDNHTVEHDIKTIVEQINTVPLKAYTVGKLRGKSYLGNVPEVVEEKTYLELEPLKLNL</sequence>
<keyword evidence="5" id="KW-0190">Covalent protein-DNA linkage</keyword>
<dbReference type="Proteomes" id="UP000198337">
    <property type="component" value="Unassembled WGS sequence"/>
</dbReference>
<dbReference type="SUPFAM" id="SSF143081">
    <property type="entry name" value="BB1717-like"/>
    <property type="match status" value="1"/>
</dbReference>
<evidence type="ECO:0000256" key="7">
    <source>
        <dbReference type="ARBA" id="ARBA00023239"/>
    </source>
</evidence>
<evidence type="ECO:0000256" key="2">
    <source>
        <dbReference type="ARBA" id="ARBA00022670"/>
    </source>
</evidence>
<evidence type="ECO:0000256" key="6">
    <source>
        <dbReference type="ARBA" id="ARBA00023125"/>
    </source>
</evidence>
<evidence type="ECO:0000256" key="8">
    <source>
        <dbReference type="RuleBase" id="RU364100"/>
    </source>
</evidence>
<organism evidence="9 10">
    <name type="scientific">Maribacter sedimenticola</name>
    <dbReference type="NCBI Taxonomy" id="228956"/>
    <lineage>
        <taxon>Bacteria</taxon>
        <taxon>Pseudomonadati</taxon>
        <taxon>Bacteroidota</taxon>
        <taxon>Flavobacteriia</taxon>
        <taxon>Flavobacteriales</taxon>
        <taxon>Flavobacteriaceae</taxon>
        <taxon>Maribacter</taxon>
    </lineage>
</organism>
<dbReference type="Gene3D" id="3.90.1680.10">
    <property type="entry name" value="SOS response associated peptidase-like"/>
    <property type="match status" value="1"/>
</dbReference>
<dbReference type="InterPro" id="IPR036590">
    <property type="entry name" value="SRAP-like"/>
</dbReference>
<dbReference type="RefSeq" id="WP_089259501.1">
    <property type="nucleotide sequence ID" value="NZ_FZNV01000001.1"/>
</dbReference>
<accession>A0ABY1SEQ3</accession>
<evidence type="ECO:0000256" key="5">
    <source>
        <dbReference type="ARBA" id="ARBA00023124"/>
    </source>
</evidence>
<evidence type="ECO:0000256" key="3">
    <source>
        <dbReference type="ARBA" id="ARBA00022763"/>
    </source>
</evidence>